<accession>A0A166J0B6</accession>
<keyword evidence="2" id="KW-1185">Reference proteome</keyword>
<evidence type="ECO:0000313" key="2">
    <source>
        <dbReference type="Proteomes" id="UP000076798"/>
    </source>
</evidence>
<gene>
    <name evidence="1" type="ORF">SISSUDRAFT_344739</name>
</gene>
<reference evidence="1 2" key="1">
    <citation type="journal article" date="2016" name="Mol. Biol. Evol.">
        <title>Comparative Genomics of Early-Diverging Mushroom-Forming Fungi Provides Insights into the Origins of Lignocellulose Decay Capabilities.</title>
        <authorList>
            <person name="Nagy L.G."/>
            <person name="Riley R."/>
            <person name="Tritt A."/>
            <person name="Adam C."/>
            <person name="Daum C."/>
            <person name="Floudas D."/>
            <person name="Sun H."/>
            <person name="Yadav J.S."/>
            <person name="Pangilinan J."/>
            <person name="Larsson K.H."/>
            <person name="Matsuura K."/>
            <person name="Barry K."/>
            <person name="Labutti K."/>
            <person name="Kuo R."/>
            <person name="Ohm R.A."/>
            <person name="Bhattacharya S.S."/>
            <person name="Shirouzu T."/>
            <person name="Yoshinaga Y."/>
            <person name="Martin F.M."/>
            <person name="Grigoriev I.V."/>
            <person name="Hibbett D.S."/>
        </authorList>
    </citation>
    <scope>NUCLEOTIDE SEQUENCE [LARGE SCALE GENOMIC DNA]</scope>
    <source>
        <strain evidence="1 2">HHB10207 ss-3</strain>
    </source>
</reference>
<evidence type="ECO:0000313" key="1">
    <source>
        <dbReference type="EMBL" id="KZT44250.1"/>
    </source>
</evidence>
<organism evidence="1 2">
    <name type="scientific">Sistotremastrum suecicum HHB10207 ss-3</name>
    <dbReference type="NCBI Taxonomy" id="1314776"/>
    <lineage>
        <taxon>Eukaryota</taxon>
        <taxon>Fungi</taxon>
        <taxon>Dikarya</taxon>
        <taxon>Basidiomycota</taxon>
        <taxon>Agaricomycotina</taxon>
        <taxon>Agaricomycetes</taxon>
        <taxon>Sistotremastrales</taxon>
        <taxon>Sistotremastraceae</taxon>
        <taxon>Sistotremastrum</taxon>
    </lineage>
</organism>
<proteinExistence type="predicted"/>
<name>A0A166J0B6_9AGAM</name>
<sequence>MQVSGGLIAALRMSVMMYTKAFRLLVLDHLNISCTLACNSIHSLCFAFCSFSKSM</sequence>
<protein>
    <submittedName>
        <fullName evidence="1">Uncharacterized protein</fullName>
    </submittedName>
</protein>
<dbReference type="AlphaFoldDB" id="A0A166J0B6"/>
<dbReference type="Proteomes" id="UP000076798">
    <property type="component" value="Unassembled WGS sequence"/>
</dbReference>
<dbReference type="EMBL" id="KV428005">
    <property type="protein sequence ID" value="KZT44250.1"/>
    <property type="molecule type" value="Genomic_DNA"/>
</dbReference>